<dbReference type="Proteomes" id="UP000000268">
    <property type="component" value="Plasmid pREB4"/>
</dbReference>
<dbReference type="EMBL" id="CP000841">
    <property type="protein sequence ID" value="ABW32563.1"/>
    <property type="molecule type" value="Genomic_DNA"/>
</dbReference>
<evidence type="ECO:0000313" key="2">
    <source>
        <dbReference type="Proteomes" id="UP000000268"/>
    </source>
</evidence>
<accession>A8ZNH7</accession>
<keyword evidence="1" id="KW-0614">Plasmid</keyword>
<sequence length="278" mass="32162">MSNPTSFRLPCTLRLKKTLGKSDAIVECTELSIREFIVNSSRATSAHQYIQELSAKHSIRVDDSEMPFLRSHISQLYIISVYAQAEEFLEGFRDEHPLSTDWRYEKKDDLLKSILKNICQDYQAAKRLVGSLEVELFDHYRMVRNRFVHVDIDVSKIDSKVLHLQEEVKAHSSYGKLNAPNKYSDMSFDDFILFTRVVKQLAFKLCQASRPSDRQLADTVFKIIQSENSPLSLQKLKQLKCNPDRVKNCLETLLRKLYGLDKLESSPIIRMIQSELLA</sequence>
<geneLocation type="plasmid" evidence="1 2">
    <name>pREB4</name>
</geneLocation>
<dbReference type="HOGENOM" id="CLU_1004277_0_0_3"/>
<proteinExistence type="predicted"/>
<reference evidence="1 2" key="1">
    <citation type="journal article" date="2008" name="Proc. Natl. Acad. Sci. U.S.A.">
        <title>Niche adaptation and genome expansion in the chlorophyll d-producing cyanobacterium Acaryochloris marina.</title>
        <authorList>
            <person name="Swingley W.D."/>
            <person name="Chen M."/>
            <person name="Cheung P.C."/>
            <person name="Conrad A.L."/>
            <person name="Dejesa L.C."/>
            <person name="Hao J."/>
            <person name="Honchak B.M."/>
            <person name="Karbach L.E."/>
            <person name="Kurdoglu A."/>
            <person name="Lahiri S."/>
            <person name="Mastrian S.D."/>
            <person name="Miyashita H."/>
            <person name="Page L."/>
            <person name="Ramakrishna P."/>
            <person name="Satoh S."/>
            <person name="Sattley W.M."/>
            <person name="Shimada Y."/>
            <person name="Taylor H.L."/>
            <person name="Tomo T."/>
            <person name="Tsuchiya T."/>
            <person name="Wang Z.T."/>
            <person name="Raymond J."/>
            <person name="Mimuro M."/>
            <person name="Blankenship R.E."/>
            <person name="Touchman J.W."/>
        </authorList>
    </citation>
    <scope>NUCLEOTIDE SEQUENCE [LARGE SCALE GENOMIC DNA]</scope>
    <source>
        <strain evidence="2">MBIC 11017</strain>
        <plasmid evidence="2">Plasmid pREB4</plasmid>
    </source>
</reference>
<protein>
    <submittedName>
        <fullName evidence="1">Uncharacterized protein</fullName>
    </submittedName>
</protein>
<evidence type="ECO:0000313" key="1">
    <source>
        <dbReference type="EMBL" id="ABW32563.1"/>
    </source>
</evidence>
<dbReference type="AlphaFoldDB" id="A8ZNH7"/>
<name>A8ZNH7_ACAM1</name>
<dbReference type="OrthoDB" id="1093665at2"/>
<organism evidence="1 2">
    <name type="scientific">Acaryochloris marina (strain MBIC 11017)</name>
    <dbReference type="NCBI Taxonomy" id="329726"/>
    <lineage>
        <taxon>Bacteria</taxon>
        <taxon>Bacillati</taxon>
        <taxon>Cyanobacteriota</taxon>
        <taxon>Cyanophyceae</taxon>
        <taxon>Acaryochloridales</taxon>
        <taxon>Acaryochloridaceae</taxon>
        <taxon>Acaryochloris</taxon>
    </lineage>
</organism>
<gene>
    <name evidence="1" type="ordered locus">AM1_D0068</name>
</gene>
<keyword evidence="2" id="KW-1185">Reference proteome</keyword>
<dbReference type="RefSeq" id="WP_012167802.1">
    <property type="nucleotide sequence ID" value="NC_009929.1"/>
</dbReference>
<dbReference type="KEGG" id="amr:AM1_D0068"/>